<protein>
    <submittedName>
        <fullName evidence="1">13500_t:CDS:1</fullName>
    </submittedName>
</protein>
<evidence type="ECO:0000313" key="2">
    <source>
        <dbReference type="Proteomes" id="UP000789920"/>
    </source>
</evidence>
<reference evidence="1" key="1">
    <citation type="submission" date="2021-06" db="EMBL/GenBank/DDBJ databases">
        <authorList>
            <person name="Kallberg Y."/>
            <person name="Tangrot J."/>
            <person name="Rosling A."/>
        </authorList>
    </citation>
    <scope>NUCLEOTIDE SEQUENCE</scope>
    <source>
        <strain evidence="1">MA461A</strain>
    </source>
</reference>
<organism evidence="1 2">
    <name type="scientific">Racocetra persica</name>
    <dbReference type="NCBI Taxonomy" id="160502"/>
    <lineage>
        <taxon>Eukaryota</taxon>
        <taxon>Fungi</taxon>
        <taxon>Fungi incertae sedis</taxon>
        <taxon>Mucoromycota</taxon>
        <taxon>Glomeromycotina</taxon>
        <taxon>Glomeromycetes</taxon>
        <taxon>Diversisporales</taxon>
        <taxon>Gigasporaceae</taxon>
        <taxon>Racocetra</taxon>
    </lineage>
</organism>
<dbReference type="EMBL" id="CAJVQC010176284">
    <property type="protein sequence ID" value="CAG8851448.1"/>
    <property type="molecule type" value="Genomic_DNA"/>
</dbReference>
<evidence type="ECO:0000313" key="1">
    <source>
        <dbReference type="EMBL" id="CAG8851448.1"/>
    </source>
</evidence>
<sequence length="63" mass="7147">DESGGLENRLEQSTWVRIPPSPPFGQNKQKYFVLLKKTNSVYGDMPEPGQKGQFRKLFGAIHV</sequence>
<dbReference type="Proteomes" id="UP000789920">
    <property type="component" value="Unassembled WGS sequence"/>
</dbReference>
<name>A0ACA9SYV3_9GLOM</name>
<keyword evidence="2" id="KW-1185">Reference proteome</keyword>
<feature type="non-terminal residue" evidence="1">
    <location>
        <position position="63"/>
    </location>
</feature>
<gene>
    <name evidence="1" type="ORF">RPERSI_LOCUS36568</name>
</gene>
<feature type="non-terminal residue" evidence="1">
    <location>
        <position position="1"/>
    </location>
</feature>
<comment type="caution">
    <text evidence="1">The sequence shown here is derived from an EMBL/GenBank/DDBJ whole genome shotgun (WGS) entry which is preliminary data.</text>
</comment>
<proteinExistence type="predicted"/>
<accession>A0ACA9SYV3</accession>